<accession>I8UI81</accession>
<dbReference type="RefSeq" id="WP_007200795.1">
    <property type="nucleotide sequence ID" value="NZ_AKKV01000020.1"/>
</dbReference>
<name>I8UI81_9BACL</name>
<dbReference type="Proteomes" id="UP000004080">
    <property type="component" value="Unassembled WGS sequence"/>
</dbReference>
<evidence type="ECO:0000313" key="5">
    <source>
        <dbReference type="Proteomes" id="UP000004080"/>
    </source>
</evidence>
<dbReference type="Pfam" id="PF13432">
    <property type="entry name" value="TPR_16"/>
    <property type="match status" value="1"/>
</dbReference>
<protein>
    <submittedName>
        <fullName evidence="4">Uncharacterized protein</fullName>
    </submittedName>
</protein>
<evidence type="ECO:0000256" key="1">
    <source>
        <dbReference type="ARBA" id="ARBA00022737"/>
    </source>
</evidence>
<dbReference type="InterPro" id="IPR011990">
    <property type="entry name" value="TPR-like_helical_dom_sf"/>
</dbReference>
<evidence type="ECO:0000256" key="2">
    <source>
        <dbReference type="ARBA" id="ARBA00022803"/>
    </source>
</evidence>
<reference evidence="4 5" key="1">
    <citation type="journal article" date="2012" name="J. Bacteriol.">
        <title>Genome of Bacillus macauensis ZFHKF-1, a Long-Chain-Forming Bacterium.</title>
        <authorList>
            <person name="Cai L."/>
            <person name="Zhang T."/>
        </authorList>
    </citation>
    <scope>NUCLEOTIDE SEQUENCE [LARGE SCALE GENOMIC DNA]</scope>
    <source>
        <strain evidence="4 5">ZFHKF-1</strain>
    </source>
</reference>
<dbReference type="PANTHER" id="PTHR45586">
    <property type="entry name" value="TPR REPEAT-CONTAINING PROTEIN PA4667"/>
    <property type="match status" value="1"/>
</dbReference>
<feature type="repeat" description="TPR" evidence="3">
    <location>
        <begin position="32"/>
        <end position="65"/>
    </location>
</feature>
<feature type="repeat" description="TPR" evidence="3">
    <location>
        <begin position="373"/>
        <end position="406"/>
    </location>
</feature>
<keyword evidence="1" id="KW-0677">Repeat</keyword>
<dbReference type="eggNOG" id="COG0457">
    <property type="taxonomic scope" value="Bacteria"/>
</dbReference>
<dbReference type="PATRIC" id="fig|1196324.3.peg.704"/>
<evidence type="ECO:0000313" key="4">
    <source>
        <dbReference type="EMBL" id="EIT86600.1"/>
    </source>
</evidence>
<dbReference type="InterPro" id="IPR051012">
    <property type="entry name" value="CellSynth/LPSAsmb/PSIAsmb"/>
</dbReference>
<dbReference type="PROSITE" id="PS50005">
    <property type="entry name" value="TPR"/>
    <property type="match status" value="3"/>
</dbReference>
<sequence>MEKLQEAVSLIEMGHVEEGMALIQTLKKDADHQTLYDIAKLYENLGHLEEAMNVVQRLRSLYPEEGELSIFAAELLIELEQEDEALEILGSISRFDDAYTQSLLLQADLYFMQGLHEVAEQKLLKARSASPNEPVLAYALGELYLERGDFIKSAVFLKEAESIADQLPEGELHLRLAEALSRGGQFEEALLYYQKGLKKKKELHSYFGYGLTAMKTKEYKIAISAFTELKSLDPDYTTLYPLLANAYEEEGALDEALATVKEGLVKDDFNEELKGKAARLLYQQGNREEGERYAREVIAINPSNAEAVLHFSSMLRKEERFDDIVDLLTHIVEQGDATPEMIWDLAFAYNEREEFEQARTHYEQAYPEFKESEVFLEEYGEFLIEEGEPEKALALFKEALSINPMLHHLEETIDRLQS</sequence>
<dbReference type="Gene3D" id="1.25.40.10">
    <property type="entry name" value="Tetratricopeptide repeat domain"/>
    <property type="match status" value="2"/>
</dbReference>
<dbReference type="AlphaFoldDB" id="I8UI81"/>
<evidence type="ECO:0000256" key="3">
    <source>
        <dbReference type="PROSITE-ProRule" id="PRU00339"/>
    </source>
</evidence>
<dbReference type="SUPFAM" id="SSF48452">
    <property type="entry name" value="TPR-like"/>
    <property type="match status" value="2"/>
</dbReference>
<gene>
    <name evidence="4" type="ORF">A374_03479</name>
</gene>
<dbReference type="PANTHER" id="PTHR45586:SF15">
    <property type="entry name" value="TPR REPEAT-CONTAINING PROTEIN YPIA"/>
    <property type="match status" value="1"/>
</dbReference>
<keyword evidence="2 3" id="KW-0802">TPR repeat</keyword>
<keyword evidence="5" id="KW-1185">Reference proteome</keyword>
<proteinExistence type="predicted"/>
<dbReference type="InterPro" id="IPR019734">
    <property type="entry name" value="TPR_rpt"/>
</dbReference>
<dbReference type="STRING" id="1196324.A374_03479"/>
<comment type="caution">
    <text evidence="4">The sequence shown here is derived from an EMBL/GenBank/DDBJ whole genome shotgun (WGS) entry which is preliminary data.</text>
</comment>
<dbReference type="EMBL" id="AKKV01000020">
    <property type="protein sequence ID" value="EIT86600.1"/>
    <property type="molecule type" value="Genomic_DNA"/>
</dbReference>
<organism evidence="4 5">
    <name type="scientific">Fictibacillus macauensis ZFHKF-1</name>
    <dbReference type="NCBI Taxonomy" id="1196324"/>
    <lineage>
        <taxon>Bacteria</taxon>
        <taxon>Bacillati</taxon>
        <taxon>Bacillota</taxon>
        <taxon>Bacilli</taxon>
        <taxon>Bacillales</taxon>
        <taxon>Fictibacillaceae</taxon>
        <taxon>Fictibacillus</taxon>
    </lineage>
</organism>
<dbReference type="SMART" id="SM00028">
    <property type="entry name" value="TPR"/>
    <property type="match status" value="9"/>
</dbReference>
<feature type="repeat" description="TPR" evidence="3">
    <location>
        <begin position="203"/>
        <end position="236"/>
    </location>
</feature>
<dbReference type="Pfam" id="PF25058">
    <property type="entry name" value="ARM_TT21"/>
    <property type="match status" value="1"/>
</dbReference>